<dbReference type="InterPro" id="IPR050397">
    <property type="entry name" value="Env_Response_Regulators"/>
</dbReference>
<accession>A0A1L8CKT6</accession>
<evidence type="ECO:0000259" key="2">
    <source>
        <dbReference type="PROSITE" id="PS50042"/>
    </source>
</evidence>
<dbReference type="RefSeq" id="WP_072658723.1">
    <property type="nucleotide sequence ID" value="NZ_BDFD01000003.1"/>
</dbReference>
<dbReference type="GO" id="GO:0003677">
    <property type="term" value="F:DNA binding"/>
    <property type="evidence" value="ECO:0007669"/>
    <property type="project" value="UniProtKB-KW"/>
</dbReference>
<proteinExistence type="predicted"/>
<gene>
    <name evidence="3" type="ORF">MMIC_P0460</name>
</gene>
<dbReference type="Pfam" id="PF00027">
    <property type="entry name" value="cNMP_binding"/>
    <property type="match status" value="1"/>
</dbReference>
<dbReference type="PANTHER" id="PTHR24567">
    <property type="entry name" value="CRP FAMILY TRANSCRIPTIONAL REGULATORY PROTEIN"/>
    <property type="match status" value="1"/>
</dbReference>
<dbReference type="InterPro" id="IPR014710">
    <property type="entry name" value="RmlC-like_jellyroll"/>
</dbReference>
<feature type="transmembrane region" description="Helical" evidence="1">
    <location>
        <begin position="160"/>
        <end position="178"/>
    </location>
</feature>
<dbReference type="Gene3D" id="2.60.120.10">
    <property type="entry name" value="Jelly Rolls"/>
    <property type="match status" value="1"/>
</dbReference>
<dbReference type="PANTHER" id="PTHR24567:SF74">
    <property type="entry name" value="HTH-TYPE TRANSCRIPTIONAL REGULATOR ARCR"/>
    <property type="match status" value="1"/>
</dbReference>
<dbReference type="OrthoDB" id="3182344at2"/>
<dbReference type="GO" id="GO:0003700">
    <property type="term" value="F:DNA-binding transcription factor activity"/>
    <property type="evidence" value="ECO:0007669"/>
    <property type="project" value="TreeGrafter"/>
</dbReference>
<organism evidence="3 4">
    <name type="scientific">Mariprofundus micogutta</name>
    <dbReference type="NCBI Taxonomy" id="1921010"/>
    <lineage>
        <taxon>Bacteria</taxon>
        <taxon>Pseudomonadati</taxon>
        <taxon>Pseudomonadota</taxon>
        <taxon>Candidatius Mariprofundia</taxon>
        <taxon>Mariprofundales</taxon>
        <taxon>Mariprofundaceae</taxon>
        <taxon>Mariprofundus</taxon>
    </lineage>
</organism>
<keyword evidence="1" id="KW-0472">Membrane</keyword>
<keyword evidence="3" id="KW-0238">DNA-binding</keyword>
<dbReference type="AlphaFoldDB" id="A0A1L8CKT6"/>
<dbReference type="InterPro" id="IPR000595">
    <property type="entry name" value="cNMP-bd_dom"/>
</dbReference>
<evidence type="ECO:0000256" key="1">
    <source>
        <dbReference type="SAM" id="Phobius"/>
    </source>
</evidence>
<dbReference type="EMBL" id="BDFD01000003">
    <property type="protein sequence ID" value="GAV19524.1"/>
    <property type="molecule type" value="Genomic_DNA"/>
</dbReference>
<comment type="caution">
    <text evidence="3">The sequence shown here is derived from an EMBL/GenBank/DDBJ whole genome shotgun (WGS) entry which is preliminary data.</text>
</comment>
<keyword evidence="4" id="KW-1185">Reference proteome</keyword>
<reference evidence="3 4" key="1">
    <citation type="journal article" date="2017" name="Arch. Microbiol.">
        <title>Mariprofundus micogutta sp. nov., a novel iron-oxidizing zetaproteobacterium isolated from a deep-sea hydrothermal field at the Bayonnaise knoll of the Izu-Ogasawara arc, and a description of Mariprofundales ord. nov. and Zetaproteobacteria classis nov.</title>
        <authorList>
            <person name="Makita H."/>
            <person name="Tanaka E."/>
            <person name="Mitsunobu S."/>
            <person name="Miyazaki M."/>
            <person name="Nunoura T."/>
            <person name="Uematsu K."/>
            <person name="Takaki Y."/>
            <person name="Nishi S."/>
            <person name="Shimamura S."/>
            <person name="Takai K."/>
        </authorList>
    </citation>
    <scope>NUCLEOTIDE SEQUENCE [LARGE SCALE GENOMIC DNA]</scope>
    <source>
        <strain evidence="3 4">ET2</strain>
    </source>
</reference>
<keyword evidence="1" id="KW-0812">Transmembrane</keyword>
<dbReference type="SUPFAM" id="SSF51206">
    <property type="entry name" value="cAMP-binding domain-like"/>
    <property type="match status" value="1"/>
</dbReference>
<dbReference type="InterPro" id="IPR018490">
    <property type="entry name" value="cNMP-bd_dom_sf"/>
</dbReference>
<sequence length="180" mass="19471">MAIDFAWLGNKVLGRELTEPECGLLASMVNETAYASGDTIISTGQDGGVLHIMRSGNAKVEVYKEGEERVTVADIDEESIFGELTFLNNNPATADVIATQDCVVYKLSRQDLASVTTAGQPQLAYLFFSAIMERQTGVILEQRVTLAPELRNQNNQGMPVFAKIVIAAVLLGIVYIIATS</sequence>
<dbReference type="SMART" id="SM00100">
    <property type="entry name" value="cNMP"/>
    <property type="match status" value="1"/>
</dbReference>
<dbReference type="Proteomes" id="UP000231632">
    <property type="component" value="Unassembled WGS sequence"/>
</dbReference>
<keyword evidence="1" id="KW-1133">Transmembrane helix</keyword>
<name>A0A1L8CKT6_9PROT</name>
<evidence type="ECO:0000313" key="4">
    <source>
        <dbReference type="Proteomes" id="UP000231632"/>
    </source>
</evidence>
<evidence type="ECO:0000313" key="3">
    <source>
        <dbReference type="EMBL" id="GAV19524.1"/>
    </source>
</evidence>
<dbReference type="GO" id="GO:0005829">
    <property type="term" value="C:cytosol"/>
    <property type="evidence" value="ECO:0007669"/>
    <property type="project" value="TreeGrafter"/>
</dbReference>
<dbReference type="STRING" id="1921010.MMIC_P0460"/>
<dbReference type="PROSITE" id="PS50042">
    <property type="entry name" value="CNMP_BINDING_3"/>
    <property type="match status" value="1"/>
</dbReference>
<feature type="domain" description="Cyclic nucleotide-binding" evidence="2">
    <location>
        <begin position="13"/>
        <end position="115"/>
    </location>
</feature>
<dbReference type="CDD" id="cd00038">
    <property type="entry name" value="CAP_ED"/>
    <property type="match status" value="1"/>
</dbReference>
<protein>
    <submittedName>
        <fullName evidence="3">DNA-binding transcriptional dual regulator Crp</fullName>
    </submittedName>
</protein>